<dbReference type="EMBL" id="JAHQZT010000002">
    <property type="protein sequence ID" value="MBV0932245.1"/>
    <property type="molecule type" value="Genomic_DNA"/>
</dbReference>
<evidence type="ECO:0000313" key="2">
    <source>
        <dbReference type="EMBL" id="MBV0932245.1"/>
    </source>
</evidence>
<protein>
    <recommendedName>
        <fullName evidence="1">Prokaryotic glutathione synthetase N-terminal domain-containing protein</fullName>
    </recommendedName>
</protein>
<keyword evidence="3" id="KW-1185">Reference proteome</keyword>
<organism evidence="2 3">
    <name type="scientific">Marinobacterium weihaiense</name>
    <dbReference type="NCBI Taxonomy" id="2851016"/>
    <lineage>
        <taxon>Bacteria</taxon>
        <taxon>Pseudomonadati</taxon>
        <taxon>Pseudomonadota</taxon>
        <taxon>Gammaproteobacteria</taxon>
        <taxon>Oceanospirillales</taxon>
        <taxon>Oceanospirillaceae</taxon>
        <taxon>Marinobacterium</taxon>
    </lineage>
</organism>
<dbReference type="Proteomes" id="UP000755551">
    <property type="component" value="Unassembled WGS sequence"/>
</dbReference>
<reference evidence="2 3" key="1">
    <citation type="submission" date="2021-06" db="EMBL/GenBank/DDBJ databases">
        <title>Bacterium isolated from marine sediment.</title>
        <authorList>
            <person name="Zhu K.-L."/>
            <person name="Du Z.-J."/>
            <person name="Liang Q.-Y."/>
        </authorList>
    </citation>
    <scope>NUCLEOTIDE SEQUENCE [LARGE SCALE GENOMIC DNA]</scope>
    <source>
        <strain evidence="2 3">A346</strain>
    </source>
</reference>
<proteinExistence type="predicted"/>
<dbReference type="Pfam" id="PF02951">
    <property type="entry name" value="GSH-S_N"/>
    <property type="match status" value="1"/>
</dbReference>
<accession>A0ABS6M7N2</accession>
<gene>
    <name evidence="2" type="ORF">KTN04_02690</name>
</gene>
<evidence type="ECO:0000313" key="3">
    <source>
        <dbReference type="Proteomes" id="UP000755551"/>
    </source>
</evidence>
<dbReference type="InterPro" id="IPR004215">
    <property type="entry name" value="GSHS_N"/>
</dbReference>
<name>A0ABS6M7N2_9GAMM</name>
<sequence>MKICFLMYTQEQVKPNNDTSLCLMHEAALQGNAVTGSANLSLHNNISNALCRPLTTRLKRVKQDKNAVRKVIENANAV</sequence>
<evidence type="ECO:0000259" key="1">
    <source>
        <dbReference type="Pfam" id="PF02951"/>
    </source>
</evidence>
<comment type="caution">
    <text evidence="2">The sequence shown here is derived from an EMBL/GenBank/DDBJ whole genome shotgun (WGS) entry which is preliminary data.</text>
</comment>
<dbReference type="RefSeq" id="WP_217333660.1">
    <property type="nucleotide sequence ID" value="NZ_JAHQZT010000002.1"/>
</dbReference>
<feature type="domain" description="Prokaryotic glutathione synthetase N-terminal" evidence="1">
    <location>
        <begin position="1"/>
        <end position="62"/>
    </location>
</feature>